<reference evidence="2 3" key="1">
    <citation type="journal article" date="2017" name="Int. J. Syst. Evol. Microbiol.">
        <title>Ramlibacter alkalitolerans sp. nov., alkali-tolerant bacterium isolated from soil of ginseng.</title>
        <authorList>
            <person name="Lee D.H."/>
            <person name="Cha C.J."/>
        </authorList>
    </citation>
    <scope>NUCLEOTIDE SEQUENCE [LARGE SCALE GENOMIC DNA]</scope>
    <source>
        <strain evidence="2 3">KACC 19305</strain>
    </source>
</reference>
<feature type="transmembrane region" description="Helical" evidence="1">
    <location>
        <begin position="107"/>
        <end position="124"/>
    </location>
</feature>
<feature type="transmembrane region" description="Helical" evidence="1">
    <location>
        <begin position="145"/>
        <end position="165"/>
    </location>
</feature>
<evidence type="ECO:0000313" key="2">
    <source>
        <dbReference type="EMBL" id="MBL0425390.1"/>
    </source>
</evidence>
<evidence type="ECO:0008006" key="4">
    <source>
        <dbReference type="Google" id="ProtNLM"/>
    </source>
</evidence>
<comment type="caution">
    <text evidence="2">The sequence shown here is derived from an EMBL/GenBank/DDBJ whole genome shotgun (WGS) entry which is preliminary data.</text>
</comment>
<gene>
    <name evidence="2" type="ORF">JI746_09725</name>
</gene>
<proteinExistence type="predicted"/>
<sequence length="219" mass="23157">MSLPSPGRREIDHRTIKLLVGLIAITLPLLTSALSPSPLGSISASYYEGGWPQSIFTGFLFAIAAFLLAYNGYSRREMALSKTAAAAALGIALFPCKCGTHTELVPGVHAISAAVMFVILAFLCHEFRLRALVKGYPEAKLRAHIYVACGSVIAICIAVLALDSFSGGALSARAPRLTFYGEAAALLAFGVSWLTASRVLPGLTTQGERFSPLKESAPD</sequence>
<name>A0ABS1JMC5_9BURK</name>
<organism evidence="2 3">
    <name type="scientific">Ramlibacter alkalitolerans</name>
    <dbReference type="NCBI Taxonomy" id="2039631"/>
    <lineage>
        <taxon>Bacteria</taxon>
        <taxon>Pseudomonadati</taxon>
        <taxon>Pseudomonadota</taxon>
        <taxon>Betaproteobacteria</taxon>
        <taxon>Burkholderiales</taxon>
        <taxon>Comamonadaceae</taxon>
        <taxon>Ramlibacter</taxon>
    </lineage>
</organism>
<feature type="transmembrane region" description="Helical" evidence="1">
    <location>
        <begin position="177"/>
        <end position="196"/>
    </location>
</feature>
<feature type="transmembrane region" description="Helical" evidence="1">
    <location>
        <begin position="54"/>
        <end position="72"/>
    </location>
</feature>
<dbReference type="EMBL" id="JAEQND010000005">
    <property type="protein sequence ID" value="MBL0425390.1"/>
    <property type="molecule type" value="Genomic_DNA"/>
</dbReference>
<feature type="transmembrane region" description="Helical" evidence="1">
    <location>
        <begin position="16"/>
        <end position="34"/>
    </location>
</feature>
<evidence type="ECO:0000313" key="3">
    <source>
        <dbReference type="Proteomes" id="UP000622707"/>
    </source>
</evidence>
<keyword evidence="3" id="KW-1185">Reference proteome</keyword>
<protein>
    <recommendedName>
        <fullName evidence="4">DUF998 domain-containing protein</fullName>
    </recommendedName>
</protein>
<keyword evidence="1" id="KW-1133">Transmembrane helix</keyword>
<evidence type="ECO:0000256" key="1">
    <source>
        <dbReference type="SAM" id="Phobius"/>
    </source>
</evidence>
<dbReference type="Proteomes" id="UP000622707">
    <property type="component" value="Unassembled WGS sequence"/>
</dbReference>
<dbReference type="RefSeq" id="WP_201688959.1">
    <property type="nucleotide sequence ID" value="NZ_JAEQND010000005.1"/>
</dbReference>
<accession>A0ABS1JMC5</accession>
<keyword evidence="1" id="KW-0812">Transmembrane</keyword>
<feature type="transmembrane region" description="Helical" evidence="1">
    <location>
        <begin position="79"/>
        <end position="95"/>
    </location>
</feature>
<keyword evidence="1" id="KW-0472">Membrane</keyword>